<comment type="caution">
    <text evidence="2">The sequence shown here is derived from an EMBL/GenBank/DDBJ whole genome shotgun (WGS) entry which is preliminary data.</text>
</comment>
<dbReference type="SMART" id="SM00858">
    <property type="entry name" value="SAF"/>
    <property type="match status" value="1"/>
</dbReference>
<accession>A0A3N4H4I5</accession>
<keyword evidence="2" id="KW-0282">Flagellum</keyword>
<reference evidence="2 3" key="1">
    <citation type="submission" date="2018-11" db="EMBL/GenBank/DDBJ databases">
        <title>Draft genome sequence of Gordonia sp. RS15-1S isolated from rice stems.</title>
        <authorList>
            <person name="Muangham S."/>
        </authorList>
    </citation>
    <scope>NUCLEOTIDE SEQUENCE [LARGE SCALE GENOMIC DNA]</scope>
    <source>
        <strain evidence="2 3">RS15-1S</strain>
    </source>
</reference>
<protein>
    <submittedName>
        <fullName evidence="2">Flagellar biosynthesis protein FlgA</fullName>
    </submittedName>
</protein>
<dbReference type="EMBL" id="RKMH01000002">
    <property type="protein sequence ID" value="RPA65730.1"/>
    <property type="molecule type" value="Genomic_DNA"/>
</dbReference>
<dbReference type="OrthoDB" id="4808509at2"/>
<keyword evidence="2" id="KW-0966">Cell projection</keyword>
<dbReference type="Pfam" id="PF08666">
    <property type="entry name" value="SAF"/>
    <property type="match status" value="1"/>
</dbReference>
<evidence type="ECO:0000313" key="3">
    <source>
        <dbReference type="Proteomes" id="UP000267536"/>
    </source>
</evidence>
<feature type="domain" description="SAF" evidence="1">
    <location>
        <begin position="58"/>
        <end position="120"/>
    </location>
</feature>
<evidence type="ECO:0000259" key="1">
    <source>
        <dbReference type="SMART" id="SM00858"/>
    </source>
</evidence>
<gene>
    <name evidence="2" type="ORF">EF294_03025</name>
</gene>
<sequence>MNIFGGGSALGPRLRDRVGHALRPGWARSVMIRRSAALLLVAVAVVVGVTGQRTRTDAPVLVAARDLLPGHTVTGTDLRELRIPVDLVPDGALRLTADGESHTVTGPVRAGEIVTEARLLSPRLPMELTGRADARLVPVRLADDTVASLLRAGDLVDVLNAQAQILAAGAIVALVPGGAPTTPTRAASNPPILLAMTETAAHRVAGAGLDVPLAVVLH</sequence>
<dbReference type="AlphaFoldDB" id="A0A3N4H4I5"/>
<dbReference type="InterPro" id="IPR013974">
    <property type="entry name" value="SAF"/>
</dbReference>
<organism evidence="2 3">
    <name type="scientific">Gordonia oryzae</name>
    <dbReference type="NCBI Taxonomy" id="2487349"/>
    <lineage>
        <taxon>Bacteria</taxon>
        <taxon>Bacillati</taxon>
        <taxon>Actinomycetota</taxon>
        <taxon>Actinomycetes</taxon>
        <taxon>Mycobacteriales</taxon>
        <taxon>Gordoniaceae</taxon>
        <taxon>Gordonia</taxon>
    </lineage>
</organism>
<evidence type="ECO:0000313" key="2">
    <source>
        <dbReference type="EMBL" id="RPA65730.1"/>
    </source>
</evidence>
<dbReference type="CDD" id="cd11614">
    <property type="entry name" value="SAF_CpaB_FlgA_like"/>
    <property type="match status" value="1"/>
</dbReference>
<name>A0A3N4H4I5_9ACTN</name>
<keyword evidence="3" id="KW-1185">Reference proteome</keyword>
<proteinExistence type="predicted"/>
<dbReference type="RefSeq" id="WP_123925507.1">
    <property type="nucleotide sequence ID" value="NZ_JBPSDP010000009.1"/>
</dbReference>
<dbReference type="Proteomes" id="UP000267536">
    <property type="component" value="Unassembled WGS sequence"/>
</dbReference>
<keyword evidence="2" id="KW-0969">Cilium</keyword>